<feature type="region of interest" description="Disordered" evidence="1">
    <location>
        <begin position="70"/>
        <end position="95"/>
    </location>
</feature>
<feature type="compositionally biased region" description="Basic residues" evidence="1">
    <location>
        <begin position="86"/>
        <end position="95"/>
    </location>
</feature>
<dbReference type="EMBL" id="MLJW01000757">
    <property type="protein sequence ID" value="OIQ82878.1"/>
    <property type="molecule type" value="Genomic_DNA"/>
</dbReference>
<evidence type="ECO:0000256" key="1">
    <source>
        <dbReference type="SAM" id="MobiDB-lite"/>
    </source>
</evidence>
<comment type="caution">
    <text evidence="2">The sequence shown here is derived from an EMBL/GenBank/DDBJ whole genome shotgun (WGS) entry which is preliminary data.</text>
</comment>
<protein>
    <submittedName>
        <fullName evidence="2">Uncharacterized protein</fullName>
    </submittedName>
</protein>
<evidence type="ECO:0000313" key="2">
    <source>
        <dbReference type="EMBL" id="OIQ82878.1"/>
    </source>
</evidence>
<reference evidence="2" key="1">
    <citation type="submission" date="2016-10" db="EMBL/GenBank/DDBJ databases">
        <title>Sequence of Gallionella enrichment culture.</title>
        <authorList>
            <person name="Poehlein A."/>
            <person name="Muehling M."/>
            <person name="Daniel R."/>
        </authorList>
    </citation>
    <scope>NUCLEOTIDE SEQUENCE</scope>
</reference>
<gene>
    <name evidence="2" type="ORF">GALL_353220</name>
</gene>
<organism evidence="2">
    <name type="scientific">mine drainage metagenome</name>
    <dbReference type="NCBI Taxonomy" id="410659"/>
    <lineage>
        <taxon>unclassified sequences</taxon>
        <taxon>metagenomes</taxon>
        <taxon>ecological metagenomes</taxon>
    </lineage>
</organism>
<name>A0A1J5QH86_9ZZZZ</name>
<dbReference type="AlphaFoldDB" id="A0A1J5QH86"/>
<accession>A0A1J5QH86</accession>
<sequence>MSNLSIHERAEQTVEILFSGLRIIDWIYRHRIPGHPELLAEARKVAFVRLPRAFFNDATLRFEVFQQPVRSPSDLSPSKGGEGARPRHQPRRSRFGRFQRLRMRLEVSMGRKRSRPGRDRVALCPFCSSPGAQHMHALDVPGHGHEVPLALRVLGLLAGAAANAGRNTPYPRCSSACRGQHFGRLKGPWRGRRGGRRA</sequence>
<proteinExistence type="predicted"/>